<dbReference type="AlphaFoldDB" id="A0A7K1J7C9"/>
<dbReference type="Proteomes" id="UP000487882">
    <property type="component" value="Unassembled WGS sequence"/>
</dbReference>
<sequence length="172" mass="20030">MPQYYYKKGTNVPNYSLHATKMLQCFDNVNNVLETFDLQKDGYTTEEWTAYIAHIPNFPWEWKDITQYLSGEDCENFLNVALREGVPVRNGILIDNYSAVLVCRISVLAAGTPTKRCEADIISAKEIDKFHPGWEELRENTEKKKNEYLQATLTDLQETLELQFKKIQLKRN</sequence>
<evidence type="ECO:0000313" key="1">
    <source>
        <dbReference type="EMBL" id="MUH60471.1"/>
    </source>
</evidence>
<protein>
    <submittedName>
        <fullName evidence="1">Uncharacterized protein</fullName>
    </submittedName>
</protein>
<dbReference type="RefSeq" id="WP_155589265.1">
    <property type="nucleotide sequence ID" value="NZ_WNLP01000011.1"/>
</dbReference>
<evidence type="ECO:0000313" key="2">
    <source>
        <dbReference type="Proteomes" id="UP000487882"/>
    </source>
</evidence>
<accession>A0A7K1J7C9</accession>
<reference evidence="1 2" key="1">
    <citation type="submission" date="2019-09" db="EMBL/GenBank/DDBJ databases">
        <title>Bifidobacterium canis sp. nov., isolated from the digestive tract of German Shepherd dog puppy.</title>
        <authorList>
            <person name="Bunesova V."/>
        </authorList>
    </citation>
    <scope>NUCLEOTIDE SEQUENCE [LARGE SCALE GENOMIC DNA]</scope>
    <source>
        <strain evidence="1 2">GSD1FS</strain>
    </source>
</reference>
<dbReference type="EMBL" id="WNLP01000011">
    <property type="protein sequence ID" value="MUH60471.1"/>
    <property type="molecule type" value="Genomic_DNA"/>
</dbReference>
<keyword evidence="2" id="KW-1185">Reference proteome</keyword>
<proteinExistence type="predicted"/>
<comment type="caution">
    <text evidence="1">The sequence shown here is derived from an EMBL/GenBank/DDBJ whole genome shotgun (WGS) entry which is preliminary data.</text>
</comment>
<gene>
    <name evidence="1" type="ORF">GSD1FS_1842</name>
</gene>
<organism evidence="1 2">
    <name type="scientific">Bifidobacterium canis</name>
    <dbReference type="NCBI Taxonomy" id="2610880"/>
    <lineage>
        <taxon>Bacteria</taxon>
        <taxon>Bacillati</taxon>
        <taxon>Actinomycetota</taxon>
        <taxon>Actinomycetes</taxon>
        <taxon>Bifidobacteriales</taxon>
        <taxon>Bifidobacteriaceae</taxon>
        <taxon>Bifidobacterium</taxon>
    </lineage>
</organism>
<name>A0A7K1J7C9_9BIFI</name>